<name>A0A6J5XTQ3_PRUAR</name>
<dbReference type="EMBL" id="CAEKDK010000006">
    <property type="protein sequence ID" value="CAB4285122.1"/>
    <property type="molecule type" value="Genomic_DNA"/>
</dbReference>
<gene>
    <name evidence="1" type="ORF">CURHAP_LOCUS40841</name>
    <name evidence="2" type="ORF">ORAREDHAP_LOCUS40541</name>
</gene>
<protein>
    <submittedName>
        <fullName evidence="2">Uncharacterized protein</fullName>
    </submittedName>
</protein>
<evidence type="ECO:0000313" key="1">
    <source>
        <dbReference type="EMBL" id="CAB4285122.1"/>
    </source>
</evidence>
<evidence type="ECO:0000313" key="3">
    <source>
        <dbReference type="Proteomes" id="UP000507222"/>
    </source>
</evidence>
<dbReference type="Proteomes" id="UP000507245">
    <property type="component" value="Unassembled WGS sequence"/>
</dbReference>
<sequence length="93" mass="10658">MQKFKKSFKLYVGRKLSGSALSLGGAVFLSKAKASGHCWVRVLALSLEKKLGTKNFGIRFRRSPSQWLKINTSFSCQVIELFVLETWFLQYHK</sequence>
<evidence type="ECO:0000313" key="4">
    <source>
        <dbReference type="Proteomes" id="UP000507245"/>
    </source>
</evidence>
<proteinExistence type="predicted"/>
<accession>A0A6J5XTQ3</accession>
<reference evidence="4" key="1">
    <citation type="journal article" date="2020" name="Genome Biol.">
        <title>Gamete binning: chromosome-level and haplotype-resolved genome assembly enabled by high-throughput single-cell sequencing of gamete genomes.</title>
        <authorList>
            <person name="Campoy J.A."/>
            <person name="Sun H."/>
            <person name="Goel M."/>
            <person name="Jiao W.-B."/>
            <person name="Folz-Donahue K."/>
            <person name="Wang N."/>
            <person name="Rubio M."/>
            <person name="Liu C."/>
            <person name="Kukat C."/>
            <person name="Ruiz D."/>
            <person name="Huettel B."/>
            <person name="Schneeberger K."/>
        </authorList>
    </citation>
    <scope>NUCLEOTIDE SEQUENCE [LARGE SCALE GENOMIC DNA]</scope>
    <source>
        <strain evidence="4">cv. Rojo Pasion</strain>
    </source>
</reference>
<reference evidence="2 3" key="2">
    <citation type="submission" date="2020-05" db="EMBL/GenBank/DDBJ databases">
        <authorList>
            <person name="Campoy J."/>
            <person name="Schneeberger K."/>
            <person name="Spophaly S."/>
        </authorList>
    </citation>
    <scope>NUCLEOTIDE SEQUENCE [LARGE SCALE GENOMIC DNA]</scope>
    <source>
        <strain evidence="2">PruArmRojPasFocal</strain>
    </source>
</reference>
<evidence type="ECO:0000313" key="2">
    <source>
        <dbReference type="EMBL" id="CAB4315763.1"/>
    </source>
</evidence>
<dbReference type="EMBL" id="CAEKKB010000006">
    <property type="protein sequence ID" value="CAB4315763.1"/>
    <property type="molecule type" value="Genomic_DNA"/>
</dbReference>
<dbReference type="Proteomes" id="UP000507222">
    <property type="component" value="Unassembled WGS sequence"/>
</dbReference>
<dbReference type="AlphaFoldDB" id="A0A6J5XTQ3"/>
<keyword evidence="4" id="KW-1185">Reference proteome</keyword>
<organism evidence="2 4">
    <name type="scientific">Prunus armeniaca</name>
    <name type="common">Apricot</name>
    <name type="synonym">Armeniaca vulgaris</name>
    <dbReference type="NCBI Taxonomy" id="36596"/>
    <lineage>
        <taxon>Eukaryota</taxon>
        <taxon>Viridiplantae</taxon>
        <taxon>Streptophyta</taxon>
        <taxon>Embryophyta</taxon>
        <taxon>Tracheophyta</taxon>
        <taxon>Spermatophyta</taxon>
        <taxon>Magnoliopsida</taxon>
        <taxon>eudicotyledons</taxon>
        <taxon>Gunneridae</taxon>
        <taxon>Pentapetalae</taxon>
        <taxon>rosids</taxon>
        <taxon>fabids</taxon>
        <taxon>Rosales</taxon>
        <taxon>Rosaceae</taxon>
        <taxon>Amygdaloideae</taxon>
        <taxon>Amygdaleae</taxon>
        <taxon>Prunus</taxon>
    </lineage>
</organism>